<dbReference type="GO" id="GO:0032259">
    <property type="term" value="P:methylation"/>
    <property type="evidence" value="ECO:0007669"/>
    <property type="project" value="UniProtKB-KW"/>
</dbReference>
<dbReference type="AlphaFoldDB" id="A0A6V7PYS5"/>
<dbReference type="InterPro" id="IPR026113">
    <property type="entry name" value="METTL2/6/8-like"/>
</dbReference>
<dbReference type="Pfam" id="PF10294">
    <property type="entry name" value="Methyltransf_16"/>
    <property type="match status" value="1"/>
</dbReference>
<dbReference type="CDD" id="cd02440">
    <property type="entry name" value="AdoMet_MTases"/>
    <property type="match status" value="2"/>
</dbReference>
<evidence type="ECO:0000256" key="2">
    <source>
        <dbReference type="ARBA" id="ARBA00022603"/>
    </source>
</evidence>
<proteinExistence type="inferred from homology"/>
<accession>A0A6V7PYS5</accession>
<dbReference type="EMBL" id="LR862153">
    <property type="protein sequence ID" value="CAD1836059.1"/>
    <property type="molecule type" value="Genomic_DNA"/>
</dbReference>
<dbReference type="PANTHER" id="PTHR22809">
    <property type="entry name" value="METHYLTRANSFERASE-RELATED"/>
    <property type="match status" value="1"/>
</dbReference>
<name>A0A6V7PYS5_ANACO</name>
<dbReference type="InterPro" id="IPR019410">
    <property type="entry name" value="Methyltransf_16"/>
</dbReference>
<evidence type="ECO:0000256" key="1">
    <source>
        <dbReference type="ARBA" id="ARBA00009725"/>
    </source>
</evidence>
<organism evidence="5">
    <name type="scientific">Ananas comosus var. bracteatus</name>
    <name type="common">red pineapple</name>
    <dbReference type="NCBI Taxonomy" id="296719"/>
    <lineage>
        <taxon>Eukaryota</taxon>
        <taxon>Viridiplantae</taxon>
        <taxon>Streptophyta</taxon>
        <taxon>Embryophyta</taxon>
        <taxon>Tracheophyta</taxon>
        <taxon>Spermatophyta</taxon>
        <taxon>Magnoliopsida</taxon>
        <taxon>Liliopsida</taxon>
        <taxon>Poales</taxon>
        <taxon>Bromeliaceae</taxon>
        <taxon>Bromelioideae</taxon>
        <taxon>Ananas</taxon>
    </lineage>
</organism>
<comment type="similarity">
    <text evidence="1">Belongs to the methyltransferase superfamily. METL family.</text>
</comment>
<dbReference type="InterPro" id="IPR029063">
    <property type="entry name" value="SAM-dependent_MTases_sf"/>
</dbReference>
<dbReference type="GO" id="GO:0008173">
    <property type="term" value="F:RNA methyltransferase activity"/>
    <property type="evidence" value="ECO:0007669"/>
    <property type="project" value="UniProtKB-ARBA"/>
</dbReference>
<dbReference type="SUPFAM" id="SSF53335">
    <property type="entry name" value="S-adenosyl-L-methionine-dependent methyltransferases"/>
    <property type="match status" value="2"/>
</dbReference>
<dbReference type="Gene3D" id="3.40.50.150">
    <property type="entry name" value="Vaccinia Virus protein VP39"/>
    <property type="match status" value="2"/>
</dbReference>
<gene>
    <name evidence="5" type="ORF">CB5_LOCUS19270</name>
</gene>
<dbReference type="GO" id="GO:0008757">
    <property type="term" value="F:S-adenosylmethionine-dependent methyltransferase activity"/>
    <property type="evidence" value="ECO:0007669"/>
    <property type="project" value="UniProtKB-ARBA"/>
</dbReference>
<dbReference type="Pfam" id="PF08242">
    <property type="entry name" value="Methyltransf_12"/>
    <property type="match status" value="1"/>
</dbReference>
<evidence type="ECO:0000313" key="5">
    <source>
        <dbReference type="EMBL" id="CAD1836059.1"/>
    </source>
</evidence>
<dbReference type="InterPro" id="IPR013217">
    <property type="entry name" value="Methyltransf_12"/>
</dbReference>
<protein>
    <recommendedName>
        <fullName evidence="4">Methyltransferase type 12 domain-containing protein</fullName>
    </recommendedName>
</protein>
<dbReference type="PANTHER" id="PTHR22809:SF5">
    <property type="entry name" value="TRNA N(3)-METHYLCYTIDINE METHYLTRANSFERASE METTL6"/>
    <property type="match status" value="1"/>
</dbReference>
<reference evidence="5" key="1">
    <citation type="submission" date="2020-07" db="EMBL/GenBank/DDBJ databases">
        <authorList>
            <person name="Lin J."/>
        </authorList>
    </citation>
    <scope>NUCLEOTIDE SEQUENCE</scope>
</reference>
<feature type="domain" description="Methyltransferase type 12" evidence="4">
    <location>
        <begin position="77"/>
        <end position="178"/>
    </location>
</feature>
<sequence length="554" mass="62551">MAEHEAKKTIQIYPSPTSSSARLVTAFWREKYERDAKRYWDVFYRRHQDRFFKDRHYLNKEWGSYFQGREGEKLVVLEVGCGAGNTIFPLMSTYPDVFVHACDFSPRAIDLVKRHKDFTTDQVHAFVCDLTTDDLSKIIEPSSVDIVTMVFVLSAVSPEKMPLVLLNIKKVLKQNGHVLFRDYAIGDLAQERLTSKEQKISENFFVRGDGTRAFYFSEVFLTDLFTKSGFDLDEIGIHNKKVENRSLELVMNRRWIQAVYTIKPSNSQRSTNKLNLINQEIIEPEPSSNVTSEGGNYPEIDFSEDICSMFGMSPTINEAIEIKANDYTFKIKALPKENQHTCKSTGLMVWESARFMCNLLAENPSSVAGKRVLELGCGSAGVCSMVAVHFAHQVVATDGDLEALDLLKQNIESNLEPNLIEKMIIKRLIWGNTDDIIAVKEICGREAGFDVIIGTDVTYNFDAISPLFRTARELIAKEDSEGGSKPALILCHIQRRVDECSIVESANQFGFRLADKWLNGVHPSCGIIGSWFSGNFISESAFRNAPLTVLYFGA</sequence>
<keyword evidence="2" id="KW-0489">Methyltransferase</keyword>
<keyword evidence="3" id="KW-0808">Transferase</keyword>
<evidence type="ECO:0000259" key="4">
    <source>
        <dbReference type="Pfam" id="PF08242"/>
    </source>
</evidence>
<evidence type="ECO:0000256" key="3">
    <source>
        <dbReference type="ARBA" id="ARBA00022679"/>
    </source>
</evidence>